<organism evidence="1 2">
    <name type="scientific">Candidatus Falkowbacteria bacterium CG10_big_fil_rev_8_21_14_0_10_43_11</name>
    <dbReference type="NCBI Taxonomy" id="1974568"/>
    <lineage>
        <taxon>Bacteria</taxon>
        <taxon>Candidatus Falkowiibacteriota</taxon>
    </lineage>
</organism>
<accession>A0A2M6WLB9</accession>
<gene>
    <name evidence="1" type="ORF">COU00_03545</name>
</gene>
<dbReference type="EMBL" id="PFAS01000061">
    <property type="protein sequence ID" value="PIT93587.1"/>
    <property type="molecule type" value="Genomic_DNA"/>
</dbReference>
<reference evidence="2" key="1">
    <citation type="submission" date="2017-09" db="EMBL/GenBank/DDBJ databases">
        <title>Depth-based differentiation of microbial function through sediment-hosted aquifers and enrichment of novel symbionts in the deep terrestrial subsurface.</title>
        <authorList>
            <person name="Probst A.J."/>
            <person name="Ladd B."/>
            <person name="Jarett J.K."/>
            <person name="Geller-Mcgrath D.E."/>
            <person name="Sieber C.M.K."/>
            <person name="Emerson J.B."/>
            <person name="Anantharaman K."/>
            <person name="Thomas B.C."/>
            <person name="Malmstrom R."/>
            <person name="Stieglmeier M."/>
            <person name="Klingl A."/>
            <person name="Woyke T."/>
            <person name="Ryan C.M."/>
            <person name="Banfield J.F."/>
        </authorList>
    </citation>
    <scope>NUCLEOTIDE SEQUENCE [LARGE SCALE GENOMIC DNA]</scope>
</reference>
<protein>
    <submittedName>
        <fullName evidence="1">Uncharacterized protein</fullName>
    </submittedName>
</protein>
<comment type="caution">
    <text evidence="1">The sequence shown here is derived from an EMBL/GenBank/DDBJ whole genome shotgun (WGS) entry which is preliminary data.</text>
</comment>
<sequence>MIRNEAIKILNRNLEDWGAERDSYPATAEEMEILIQGGATIVHLNKNNGDGTFSSKVLFGEKYFISSAAEYKL</sequence>
<name>A0A2M6WLB9_9BACT</name>
<proteinExistence type="predicted"/>
<evidence type="ECO:0000313" key="2">
    <source>
        <dbReference type="Proteomes" id="UP000229335"/>
    </source>
</evidence>
<dbReference type="AlphaFoldDB" id="A0A2M6WLB9"/>
<evidence type="ECO:0000313" key="1">
    <source>
        <dbReference type="EMBL" id="PIT93587.1"/>
    </source>
</evidence>
<dbReference type="Proteomes" id="UP000229335">
    <property type="component" value="Unassembled WGS sequence"/>
</dbReference>